<protein>
    <recommendedName>
        <fullName evidence="6">Enhancer of polycomb-like protein</fullName>
    </recommendedName>
</protein>
<reference evidence="9" key="1">
    <citation type="submission" date="2022-11" db="EMBL/GenBank/DDBJ databases">
        <authorList>
            <person name="Hyden B.L."/>
            <person name="Feng K."/>
            <person name="Yates T."/>
            <person name="Jawdy S."/>
            <person name="Smart L.B."/>
            <person name="Muchero W."/>
        </authorList>
    </citation>
    <scope>NUCLEOTIDE SEQUENCE</scope>
    <source>
        <tissue evidence="9">Shoot tip</tissue>
    </source>
</reference>
<evidence type="ECO:0000256" key="5">
    <source>
        <dbReference type="ARBA" id="ARBA00023242"/>
    </source>
</evidence>
<evidence type="ECO:0000256" key="3">
    <source>
        <dbReference type="ARBA" id="ARBA00023015"/>
    </source>
</evidence>
<dbReference type="AlphaFoldDB" id="A0A9Q1AE37"/>
<feature type="region of interest" description="Disordered" evidence="7">
    <location>
        <begin position="123"/>
        <end position="150"/>
    </location>
</feature>
<evidence type="ECO:0000256" key="6">
    <source>
        <dbReference type="RuleBase" id="RU361124"/>
    </source>
</evidence>
<dbReference type="InterPro" id="IPR024943">
    <property type="entry name" value="Enhancer_polycomb"/>
</dbReference>
<comment type="subcellular location">
    <subcellularLocation>
        <location evidence="1 6">Nucleus</location>
    </subcellularLocation>
</comment>
<evidence type="ECO:0000313" key="9">
    <source>
        <dbReference type="EMBL" id="KAJ6767681.1"/>
    </source>
</evidence>
<name>A0A9Q1AE37_9ROSI</name>
<dbReference type="GO" id="GO:0035267">
    <property type="term" value="C:NuA4 histone acetyltransferase complex"/>
    <property type="evidence" value="ECO:0007669"/>
    <property type="project" value="InterPro"/>
</dbReference>
<evidence type="ECO:0000256" key="2">
    <source>
        <dbReference type="ARBA" id="ARBA00008035"/>
    </source>
</evidence>
<dbReference type="GO" id="GO:0005634">
    <property type="term" value="C:nucleus"/>
    <property type="evidence" value="ECO:0007669"/>
    <property type="project" value="UniProtKB-SubCell"/>
</dbReference>
<dbReference type="InterPro" id="IPR019542">
    <property type="entry name" value="Enhancer_polycomb-like_N"/>
</dbReference>
<feature type="domain" description="Enhancer of polycomb-like N-terminal" evidence="8">
    <location>
        <begin position="491"/>
        <end position="580"/>
    </location>
</feature>
<keyword evidence="5 6" id="KW-0539">Nucleus</keyword>
<comment type="similarity">
    <text evidence="2 6">Belongs to the enhancer of polycomb family.</text>
</comment>
<proteinExistence type="inferred from homology"/>
<evidence type="ECO:0000256" key="1">
    <source>
        <dbReference type="ARBA" id="ARBA00004123"/>
    </source>
</evidence>
<comment type="caution">
    <text evidence="9">The sequence shown here is derived from an EMBL/GenBank/DDBJ whole genome shotgun (WGS) entry which is preliminary data.</text>
</comment>
<feature type="compositionally biased region" description="Basic residues" evidence="7">
    <location>
        <begin position="341"/>
        <end position="352"/>
    </location>
</feature>
<dbReference type="EMBL" id="JAPFFM010000003">
    <property type="protein sequence ID" value="KAJ6767681.1"/>
    <property type="molecule type" value="Genomic_DNA"/>
</dbReference>
<sequence length="747" mass="84202">MPSVGLRRTTRVFGVVKGVDGARVLRSGRRLWPESGDGKLRRSSDGDEWYQTIIKNTNNHIKNQNSNSNLKYKENNGCHDVKLKKDRGIVIAIAAPKKVKRVKSEKERFGIVYRRKRKRLGVEKSENPEDKKFGIQFSRRQRRRKGNESQEGLVNTPQLVALVEGCSSSNGWLSCILSSVLRYITTVSLSLSELADFLLSDPISSVFASNGLHFVRDLPSDRIGICKFFETRQLLPKFSVDFSAIPSCFMSMHLRLFVKFKCLSLIPVNNSVDGDDDDEIMSESKGDQLCLSTKTYFTQKTTAVPKTGVYGSRVVLHPSLRASKLTGRNTQHRNGLNSRGIQKRRSSLRRGRPRNSFIAGLQKANGALVSDLISSRKIGIPFSTVVPKEKLRRSIRGSPAASIKEMNYAAVGVKKGMNLSSCSANILITETDRCYRIEGATIRLEFTDSKEWVLVVKKRWVNSIHSPRSENYEDFVFPTELYKECSDRNVPASISKAIPVPGVRKVLDYDDGGSAPFFRPYAYISSNNDEVARALSRSTASYDMDSEDEEWLKKYNNEFIAEPDHLSEDNFELMIDALERSYFCDPDDFTDESAAVKYCKDFGRRELAEAVYGYWMKKRKQRRSPLLRVFQGHQAKKTPLIPKPVLRKRRSFKRSPSQFGRGKQPSLLQAMAAEKDALEEHSALRKVEEAENSVKRSVEAAILKRQRAQLLMKNADLATFKAAMALKIAEAAIAASSTDVAVTHLCD</sequence>
<accession>A0A9Q1AE37</accession>
<reference evidence="9" key="2">
    <citation type="journal article" date="2023" name="Int. J. Mol. Sci.">
        <title>De Novo Assembly and Annotation of 11 Diverse Shrub Willow (Salix) Genomes Reveals Novel Gene Organization in Sex-Linked Regions.</title>
        <authorList>
            <person name="Hyden B."/>
            <person name="Feng K."/>
            <person name="Yates T.B."/>
            <person name="Jawdy S."/>
            <person name="Cereghino C."/>
            <person name="Smart L.B."/>
            <person name="Muchero W."/>
        </authorList>
    </citation>
    <scope>NUCLEOTIDE SEQUENCE</scope>
    <source>
        <tissue evidence="9">Shoot tip</tissue>
    </source>
</reference>
<feature type="compositionally biased region" description="Basic and acidic residues" evidence="7">
    <location>
        <begin position="123"/>
        <end position="133"/>
    </location>
</feature>
<gene>
    <name evidence="9" type="ORF">OIU74_021530</name>
</gene>
<dbReference type="Proteomes" id="UP001151752">
    <property type="component" value="Chromosome 8"/>
</dbReference>
<feature type="compositionally biased region" description="Polar residues" evidence="7">
    <location>
        <begin position="329"/>
        <end position="340"/>
    </location>
</feature>
<evidence type="ECO:0000259" key="8">
    <source>
        <dbReference type="Pfam" id="PF10513"/>
    </source>
</evidence>
<evidence type="ECO:0000313" key="10">
    <source>
        <dbReference type="Proteomes" id="UP001151752"/>
    </source>
</evidence>
<feature type="region of interest" description="Disordered" evidence="7">
    <location>
        <begin position="329"/>
        <end position="352"/>
    </location>
</feature>
<dbReference type="Pfam" id="PF10513">
    <property type="entry name" value="EPL1"/>
    <property type="match status" value="1"/>
</dbReference>
<dbReference type="GO" id="GO:0006357">
    <property type="term" value="P:regulation of transcription by RNA polymerase II"/>
    <property type="evidence" value="ECO:0007669"/>
    <property type="project" value="InterPro"/>
</dbReference>
<keyword evidence="3 6" id="KW-0805">Transcription regulation</keyword>
<evidence type="ECO:0000256" key="4">
    <source>
        <dbReference type="ARBA" id="ARBA00023163"/>
    </source>
</evidence>
<organism evidence="9 10">
    <name type="scientific">Salix koriyanagi</name>
    <dbReference type="NCBI Taxonomy" id="2511006"/>
    <lineage>
        <taxon>Eukaryota</taxon>
        <taxon>Viridiplantae</taxon>
        <taxon>Streptophyta</taxon>
        <taxon>Embryophyta</taxon>
        <taxon>Tracheophyta</taxon>
        <taxon>Spermatophyta</taxon>
        <taxon>Magnoliopsida</taxon>
        <taxon>eudicotyledons</taxon>
        <taxon>Gunneridae</taxon>
        <taxon>Pentapetalae</taxon>
        <taxon>rosids</taxon>
        <taxon>fabids</taxon>
        <taxon>Malpighiales</taxon>
        <taxon>Salicaceae</taxon>
        <taxon>Saliceae</taxon>
        <taxon>Salix</taxon>
    </lineage>
</organism>
<evidence type="ECO:0000256" key="7">
    <source>
        <dbReference type="SAM" id="MobiDB-lite"/>
    </source>
</evidence>
<dbReference type="PANTHER" id="PTHR14898">
    <property type="entry name" value="ENHANCER OF POLYCOMB"/>
    <property type="match status" value="1"/>
</dbReference>
<keyword evidence="4 6" id="KW-0804">Transcription</keyword>
<keyword evidence="10" id="KW-1185">Reference proteome</keyword>